<accession>A0ABD0J042</accession>
<evidence type="ECO:0000256" key="1">
    <source>
        <dbReference type="SAM" id="MobiDB-lite"/>
    </source>
</evidence>
<evidence type="ECO:0000313" key="3">
    <source>
        <dbReference type="Proteomes" id="UP001519460"/>
    </source>
</evidence>
<reference evidence="2 3" key="1">
    <citation type="journal article" date="2023" name="Sci. Data">
        <title>Genome assembly of the Korean intertidal mud-creeper Batillaria attramentaria.</title>
        <authorList>
            <person name="Patra A.K."/>
            <person name="Ho P.T."/>
            <person name="Jun S."/>
            <person name="Lee S.J."/>
            <person name="Kim Y."/>
            <person name="Won Y.J."/>
        </authorList>
    </citation>
    <scope>NUCLEOTIDE SEQUENCE [LARGE SCALE GENOMIC DNA]</scope>
    <source>
        <strain evidence="2">Wonlab-2016</strain>
    </source>
</reference>
<feature type="region of interest" description="Disordered" evidence="1">
    <location>
        <begin position="29"/>
        <end position="78"/>
    </location>
</feature>
<name>A0ABD0J042_9CAEN</name>
<dbReference type="EMBL" id="JACVVK020000811">
    <property type="protein sequence ID" value="KAK7443979.1"/>
    <property type="molecule type" value="Genomic_DNA"/>
</dbReference>
<comment type="caution">
    <text evidence="2">The sequence shown here is derived from an EMBL/GenBank/DDBJ whole genome shotgun (WGS) entry which is preliminary data.</text>
</comment>
<gene>
    <name evidence="2" type="ORF">BaRGS_00040434</name>
</gene>
<sequence>MEWNNGIKLAAEKKSEYLNIPLSPGQKKFLSAEQKKADYSRSYHKNPANKLRQHKAGLTTTPPEDREGAPVRLQEGPT</sequence>
<protein>
    <submittedName>
        <fullName evidence="2">Uncharacterized protein</fullName>
    </submittedName>
</protein>
<keyword evidence="3" id="KW-1185">Reference proteome</keyword>
<evidence type="ECO:0000313" key="2">
    <source>
        <dbReference type="EMBL" id="KAK7443979.1"/>
    </source>
</evidence>
<proteinExistence type="predicted"/>
<dbReference type="Proteomes" id="UP001519460">
    <property type="component" value="Unassembled WGS sequence"/>
</dbReference>
<dbReference type="AlphaFoldDB" id="A0ABD0J042"/>
<organism evidence="2 3">
    <name type="scientific">Batillaria attramentaria</name>
    <dbReference type="NCBI Taxonomy" id="370345"/>
    <lineage>
        <taxon>Eukaryota</taxon>
        <taxon>Metazoa</taxon>
        <taxon>Spiralia</taxon>
        <taxon>Lophotrochozoa</taxon>
        <taxon>Mollusca</taxon>
        <taxon>Gastropoda</taxon>
        <taxon>Caenogastropoda</taxon>
        <taxon>Sorbeoconcha</taxon>
        <taxon>Cerithioidea</taxon>
        <taxon>Batillariidae</taxon>
        <taxon>Batillaria</taxon>
    </lineage>
</organism>